<dbReference type="InterPro" id="IPR002549">
    <property type="entry name" value="AI-2E-like"/>
</dbReference>
<feature type="transmembrane region" description="Helical" evidence="6">
    <location>
        <begin position="159"/>
        <end position="182"/>
    </location>
</feature>
<evidence type="ECO:0000256" key="6">
    <source>
        <dbReference type="SAM" id="Phobius"/>
    </source>
</evidence>
<dbReference type="GO" id="GO:0055085">
    <property type="term" value="P:transmembrane transport"/>
    <property type="evidence" value="ECO:0007669"/>
    <property type="project" value="TreeGrafter"/>
</dbReference>
<evidence type="ECO:0000256" key="5">
    <source>
        <dbReference type="ARBA" id="ARBA00023136"/>
    </source>
</evidence>
<gene>
    <name evidence="7" type="ordered locus">Daud_0614</name>
</gene>
<dbReference type="PANTHER" id="PTHR21716:SF68">
    <property type="entry name" value="TRANSPORT PROTEIN YTVI-RELATED"/>
    <property type="match status" value="1"/>
</dbReference>
<reference evidence="7 8" key="2">
    <citation type="journal article" date="2008" name="Science">
        <title>Environmental genomics reveals a single-species ecosystem deep within Earth.</title>
        <authorList>
            <person name="Chivian D."/>
            <person name="Brodie E.L."/>
            <person name="Alm E.J."/>
            <person name="Culley D.E."/>
            <person name="Dehal P.S."/>
            <person name="Desantis T.Z."/>
            <person name="Gihring T.M."/>
            <person name="Lapidus A."/>
            <person name="Lin L.H."/>
            <person name="Lowry S.R."/>
            <person name="Moser D.P."/>
            <person name="Richardson P.M."/>
            <person name="Southam G."/>
            <person name="Wanger G."/>
            <person name="Pratt L.M."/>
            <person name="Andersen G.L."/>
            <person name="Hazen T.C."/>
            <person name="Brockman F.J."/>
            <person name="Arkin A.P."/>
            <person name="Onstott T.C."/>
        </authorList>
    </citation>
    <scope>NUCLEOTIDE SEQUENCE [LARGE SCALE GENOMIC DNA]</scope>
    <source>
        <strain evidence="7 8">MP104C</strain>
    </source>
</reference>
<dbReference type="InterPro" id="IPR014227">
    <property type="entry name" value="YtvI-like"/>
</dbReference>
<accession>B1I2K8</accession>
<keyword evidence="5 6" id="KW-0472">Membrane</keyword>
<proteinExistence type="inferred from homology"/>
<evidence type="ECO:0000256" key="3">
    <source>
        <dbReference type="ARBA" id="ARBA00022692"/>
    </source>
</evidence>
<keyword evidence="3 6" id="KW-0812">Transmembrane</keyword>
<dbReference type="PANTHER" id="PTHR21716">
    <property type="entry name" value="TRANSMEMBRANE PROTEIN"/>
    <property type="match status" value="1"/>
</dbReference>
<dbReference type="STRING" id="477974.Daud_0614"/>
<feature type="transmembrane region" description="Helical" evidence="6">
    <location>
        <begin position="224"/>
        <end position="251"/>
    </location>
</feature>
<evidence type="ECO:0000256" key="1">
    <source>
        <dbReference type="ARBA" id="ARBA00004141"/>
    </source>
</evidence>
<name>B1I2K8_DESAP</name>
<dbReference type="EMBL" id="CP000860">
    <property type="protein sequence ID" value="ACA59148.1"/>
    <property type="molecule type" value="Genomic_DNA"/>
</dbReference>
<feature type="transmembrane region" description="Helical" evidence="6">
    <location>
        <begin position="37"/>
        <end position="55"/>
    </location>
</feature>
<sequence length="358" mass="39052">MPPSERVQQLTWSAGALLLVTLNLIVLFYIARYMLPILLPFLVALMISLLIEPAVRLLQERLRFPRPLAVIGVIFVLLAVVGALLTAAALRLVAELGHLSSLLPYHVANFRRTFEGLLDDAVIFYGRLPPAMVNYIDGLLASAVKSLEGFLRGALDASLGLLSTVPFMIVVLMITFVATYFFSRDNEKLREAWIRAIPEPWGARSLLIVREGFGAFIRFFRAQFVLVSITTAITITGLLIIGVPYAVSIGIVTGIFDLLPILGPTTIFVPWIAWCVLTGSYSLALKLFVLYAILFTVRASLEAKVVSMNLGIHPLAVLVAMYIGLKVMGILGLILGPILVVVVQGAIKAGKRAREASV</sequence>
<evidence type="ECO:0008006" key="9">
    <source>
        <dbReference type="Google" id="ProtNLM"/>
    </source>
</evidence>
<reference evidence="8" key="1">
    <citation type="submission" date="2007-10" db="EMBL/GenBank/DDBJ databases">
        <title>Complete sequence of chromosome of Desulforudis audaxviator MP104C.</title>
        <authorList>
            <person name="Copeland A."/>
            <person name="Lucas S."/>
            <person name="Lapidus A."/>
            <person name="Barry K."/>
            <person name="Glavina del Rio T."/>
            <person name="Dalin E."/>
            <person name="Tice H."/>
            <person name="Bruce D."/>
            <person name="Pitluck S."/>
            <person name="Lowry S.R."/>
            <person name="Larimer F."/>
            <person name="Land M.L."/>
            <person name="Hauser L."/>
            <person name="Kyrpides N."/>
            <person name="Ivanova N.N."/>
            <person name="Richardson P."/>
        </authorList>
    </citation>
    <scope>NUCLEOTIDE SEQUENCE [LARGE SCALE GENOMIC DNA]</scope>
    <source>
        <strain evidence="8">MP104C</strain>
    </source>
</reference>
<feature type="transmembrane region" description="Helical" evidence="6">
    <location>
        <begin position="271"/>
        <end position="294"/>
    </location>
</feature>
<evidence type="ECO:0000313" key="7">
    <source>
        <dbReference type="EMBL" id="ACA59148.1"/>
    </source>
</evidence>
<keyword evidence="8" id="KW-1185">Reference proteome</keyword>
<evidence type="ECO:0000256" key="4">
    <source>
        <dbReference type="ARBA" id="ARBA00022989"/>
    </source>
</evidence>
<feature type="transmembrane region" description="Helical" evidence="6">
    <location>
        <begin position="67"/>
        <end position="94"/>
    </location>
</feature>
<dbReference type="AlphaFoldDB" id="B1I2K8"/>
<dbReference type="Proteomes" id="UP000008544">
    <property type="component" value="Chromosome"/>
</dbReference>
<dbReference type="KEGG" id="dau:Daud_0614"/>
<dbReference type="HOGENOM" id="CLU_031275_4_0_9"/>
<dbReference type="eggNOG" id="COG0628">
    <property type="taxonomic scope" value="Bacteria"/>
</dbReference>
<organism evidence="7 8">
    <name type="scientific">Desulforudis audaxviator (strain MP104C)</name>
    <dbReference type="NCBI Taxonomy" id="477974"/>
    <lineage>
        <taxon>Bacteria</taxon>
        <taxon>Bacillati</taxon>
        <taxon>Bacillota</taxon>
        <taxon>Clostridia</taxon>
        <taxon>Thermoanaerobacterales</taxon>
        <taxon>Candidatus Desulforudaceae</taxon>
        <taxon>Candidatus Desulforudis</taxon>
    </lineage>
</organism>
<dbReference type="NCBIfam" id="TIGR02872">
    <property type="entry name" value="spore_ytvI"/>
    <property type="match status" value="1"/>
</dbReference>
<comment type="subcellular location">
    <subcellularLocation>
        <location evidence="1">Membrane</location>
        <topology evidence="1">Multi-pass membrane protein</topology>
    </subcellularLocation>
</comment>
<comment type="similarity">
    <text evidence="2">Belongs to the autoinducer-2 exporter (AI-2E) (TC 2.A.86) family.</text>
</comment>
<feature type="transmembrane region" description="Helical" evidence="6">
    <location>
        <begin position="330"/>
        <end position="347"/>
    </location>
</feature>
<evidence type="ECO:0000256" key="2">
    <source>
        <dbReference type="ARBA" id="ARBA00009773"/>
    </source>
</evidence>
<dbReference type="Pfam" id="PF01594">
    <property type="entry name" value="AI-2E_transport"/>
    <property type="match status" value="1"/>
</dbReference>
<dbReference type="OrthoDB" id="9774361at2"/>
<dbReference type="GO" id="GO:0016020">
    <property type="term" value="C:membrane"/>
    <property type="evidence" value="ECO:0007669"/>
    <property type="project" value="UniProtKB-SubCell"/>
</dbReference>
<keyword evidence="4 6" id="KW-1133">Transmembrane helix</keyword>
<evidence type="ECO:0000313" key="8">
    <source>
        <dbReference type="Proteomes" id="UP000008544"/>
    </source>
</evidence>
<feature type="transmembrane region" description="Helical" evidence="6">
    <location>
        <begin position="12"/>
        <end position="31"/>
    </location>
</feature>
<protein>
    <recommendedName>
        <fullName evidence="9">Sporulation integral membrane protein YtvI</fullName>
    </recommendedName>
</protein>